<reference evidence="1 2" key="1">
    <citation type="submission" date="2016-10" db="EMBL/GenBank/DDBJ databases">
        <authorList>
            <person name="de Groot N.N."/>
        </authorList>
    </citation>
    <scope>NUCLEOTIDE SEQUENCE [LARGE SCALE GENOMIC DNA]</scope>
    <source>
        <strain evidence="1 2">DSM 22489</strain>
    </source>
</reference>
<gene>
    <name evidence="1" type="ORF">SAMN05421819_3566</name>
</gene>
<evidence type="ECO:0000313" key="2">
    <source>
        <dbReference type="Proteomes" id="UP000236728"/>
    </source>
</evidence>
<proteinExistence type="predicted"/>
<dbReference type="Proteomes" id="UP000236728">
    <property type="component" value="Unassembled WGS sequence"/>
</dbReference>
<evidence type="ECO:0000313" key="1">
    <source>
        <dbReference type="EMBL" id="SEG56376.1"/>
    </source>
</evidence>
<dbReference type="EMBL" id="FNVA01000006">
    <property type="protein sequence ID" value="SEG56376.1"/>
    <property type="molecule type" value="Genomic_DNA"/>
</dbReference>
<accession>A0A1H6B8C6</accession>
<dbReference type="AlphaFoldDB" id="A0A1H6B8C6"/>
<name>A0A1H6B8C6_9BACT</name>
<sequence length="252" mass="26080">MNAQFGSGVVTVTPVAGNLPANPTPTRLKVMQDAQVDFKGDLKSLFGNKMYAVLIAKGKVQVTGKIKIASFSAADINQIYFATAQTSGGNLPVMDEIHAIGATITPTVGAGLTVVEDLGVINNDTGDQMVKVASAPAVGQYTFTPAVTGGSPTAASYGFNASETASHVALNYTATTTGGSSLALTQQQIGYTVITKLMLFNSTKSSFVALELNNVAFGSWSLPTKQDDFWVADVDFTACADASGTLGTLYAN</sequence>
<organism evidence="1 2">
    <name type="scientific">Bryocella elongata</name>
    <dbReference type="NCBI Taxonomy" id="863522"/>
    <lineage>
        <taxon>Bacteria</taxon>
        <taxon>Pseudomonadati</taxon>
        <taxon>Acidobacteriota</taxon>
        <taxon>Terriglobia</taxon>
        <taxon>Terriglobales</taxon>
        <taxon>Acidobacteriaceae</taxon>
        <taxon>Bryocella</taxon>
    </lineage>
</organism>
<dbReference type="RefSeq" id="WP_103934415.1">
    <property type="nucleotide sequence ID" value="NZ_FNVA01000006.1"/>
</dbReference>
<protein>
    <submittedName>
        <fullName evidence="1">Uncharacterized protein</fullName>
    </submittedName>
</protein>
<dbReference type="OrthoDB" id="6816093at2"/>
<keyword evidence="2" id="KW-1185">Reference proteome</keyword>